<comment type="subcellular location">
    <subcellularLocation>
        <location evidence="1">Membrane</location>
        <topology evidence="1">Single-pass membrane protein</topology>
    </subcellularLocation>
</comment>
<comment type="caution">
    <text evidence="10">The sequence shown here is derived from an EMBL/GenBank/DDBJ whole genome shotgun (WGS) entry which is preliminary data.</text>
</comment>
<accession>A0ABD3UVI0</accession>
<keyword evidence="3 6" id="KW-0812">Transmembrane</keyword>
<dbReference type="Pfam" id="PF20520">
    <property type="entry name" value="Ac45-VOA1_TM"/>
    <property type="match status" value="1"/>
</dbReference>
<evidence type="ECO:0000256" key="5">
    <source>
        <dbReference type="ARBA" id="ARBA00023136"/>
    </source>
</evidence>
<dbReference type="PANTHER" id="PTHR12471">
    <property type="entry name" value="VACUOLAR ATP SYNTHASE SUBUNIT S1"/>
    <property type="match status" value="1"/>
</dbReference>
<keyword evidence="7" id="KW-0732">Signal</keyword>
<evidence type="ECO:0000256" key="3">
    <source>
        <dbReference type="ARBA" id="ARBA00022692"/>
    </source>
</evidence>
<keyword evidence="4 6" id="KW-1133">Transmembrane helix</keyword>
<feature type="chain" id="PRO_5044873749" description="V-type proton ATPase subunit S1" evidence="7">
    <location>
        <begin position="17"/>
        <end position="454"/>
    </location>
</feature>
<evidence type="ECO:0000256" key="1">
    <source>
        <dbReference type="ARBA" id="ARBA00004167"/>
    </source>
</evidence>
<dbReference type="Proteomes" id="UP001634394">
    <property type="component" value="Unassembled WGS sequence"/>
</dbReference>
<dbReference type="InterPro" id="IPR046756">
    <property type="entry name" value="VAS1/VOA1_TM"/>
</dbReference>
<name>A0ABD3UVI0_SINWO</name>
<dbReference type="GO" id="GO:0016020">
    <property type="term" value="C:membrane"/>
    <property type="evidence" value="ECO:0007669"/>
    <property type="project" value="UniProtKB-SubCell"/>
</dbReference>
<dbReference type="InterPro" id="IPR046755">
    <property type="entry name" value="VAS1_LD"/>
</dbReference>
<evidence type="ECO:0008006" key="12">
    <source>
        <dbReference type="Google" id="ProtNLM"/>
    </source>
</evidence>
<dbReference type="AlphaFoldDB" id="A0ABD3UVI0"/>
<evidence type="ECO:0000256" key="6">
    <source>
        <dbReference type="SAM" id="Phobius"/>
    </source>
</evidence>
<dbReference type="Pfam" id="PF05827">
    <property type="entry name" value="VAS1_LD"/>
    <property type="match status" value="1"/>
</dbReference>
<dbReference type="PANTHER" id="PTHR12471:SF7">
    <property type="entry name" value="V-TYPE PROTON ATPASE SUBUNIT S1"/>
    <property type="match status" value="1"/>
</dbReference>
<gene>
    <name evidence="10" type="ORF">ACJMK2_016769</name>
</gene>
<feature type="domain" description="V-type proton ATPase subunit S1 luminal" evidence="8">
    <location>
        <begin position="231"/>
        <end position="389"/>
    </location>
</feature>
<evidence type="ECO:0000259" key="8">
    <source>
        <dbReference type="Pfam" id="PF05827"/>
    </source>
</evidence>
<keyword evidence="11" id="KW-1185">Reference proteome</keyword>
<evidence type="ECO:0000313" key="11">
    <source>
        <dbReference type="Proteomes" id="UP001634394"/>
    </source>
</evidence>
<dbReference type="EMBL" id="JBJQND010000015">
    <property type="protein sequence ID" value="KAL3853212.1"/>
    <property type="molecule type" value="Genomic_DNA"/>
</dbReference>
<reference evidence="10 11" key="1">
    <citation type="submission" date="2024-11" db="EMBL/GenBank/DDBJ databases">
        <title>Chromosome-level genome assembly of the freshwater bivalve Anodonta woodiana.</title>
        <authorList>
            <person name="Chen X."/>
        </authorList>
    </citation>
    <scope>NUCLEOTIDE SEQUENCE [LARGE SCALE GENOMIC DNA]</scope>
    <source>
        <strain evidence="10">MN2024</strain>
        <tissue evidence="10">Gills</tissue>
    </source>
</reference>
<dbReference type="Gene3D" id="2.40.160.110">
    <property type="match status" value="1"/>
</dbReference>
<comment type="similarity">
    <text evidence="2">Belongs to the vacuolar ATPase subunit S1 family.</text>
</comment>
<keyword evidence="5 6" id="KW-0472">Membrane</keyword>
<organism evidence="10 11">
    <name type="scientific">Sinanodonta woodiana</name>
    <name type="common">Chinese pond mussel</name>
    <name type="synonym">Anodonta woodiana</name>
    <dbReference type="NCBI Taxonomy" id="1069815"/>
    <lineage>
        <taxon>Eukaryota</taxon>
        <taxon>Metazoa</taxon>
        <taxon>Spiralia</taxon>
        <taxon>Lophotrochozoa</taxon>
        <taxon>Mollusca</taxon>
        <taxon>Bivalvia</taxon>
        <taxon>Autobranchia</taxon>
        <taxon>Heteroconchia</taxon>
        <taxon>Palaeoheterodonta</taxon>
        <taxon>Unionida</taxon>
        <taxon>Unionoidea</taxon>
        <taxon>Unionidae</taxon>
        <taxon>Unioninae</taxon>
        <taxon>Sinanodonta</taxon>
    </lineage>
</organism>
<proteinExistence type="inferred from homology"/>
<evidence type="ECO:0000256" key="7">
    <source>
        <dbReference type="SAM" id="SignalP"/>
    </source>
</evidence>
<evidence type="ECO:0000259" key="9">
    <source>
        <dbReference type="Pfam" id="PF20520"/>
    </source>
</evidence>
<evidence type="ECO:0000313" key="10">
    <source>
        <dbReference type="EMBL" id="KAL3853212.1"/>
    </source>
</evidence>
<evidence type="ECO:0000256" key="2">
    <source>
        <dbReference type="ARBA" id="ARBA00009037"/>
    </source>
</evidence>
<sequence>MKRIISLLLFFTSALAENTPVLIWSPSRSLRDLPPSFLGGIVNADDFSSKYLSPLTSSQQNNLIVFLQDKLSLEDFTNHADVYNPDGDGGAFRNIKSQMDMHSSIHLPAVKMPAKAIYTLMNSFKDKVHQIKDTAGMQQLDLASGQDGHLIIVSLKPILGKDEARTLSENDKMVASVLAEADKKGIKYTAVYTADSSSGAPQVYLVKRSVDRHLLDTPDNSSINGTFYNATCIYLYMRQINITVFTNNSTFTVLPYLPPGVQNATSSSSCNYSAAQNETYSGYITLNLHDNGTAGNRTVDLGVVLKLSFNLNNTYDWQVKEAEINISGTVNKTSVSTSSKLNFESVVVPLTFSYHCSSAGPFITYKQDNTSTSNVTVEMSIDGFQVQAFNITMYKFGDGWDCIGFFTTGIWMGLFSAVILLMILFFGVNMIASIKTFDRFDDPKGKTIVVNVNE</sequence>
<feature type="domain" description="V-type proton ATPase subunit S1/VOA1 transmembrane" evidence="9">
    <location>
        <begin position="404"/>
        <end position="442"/>
    </location>
</feature>
<feature type="transmembrane region" description="Helical" evidence="6">
    <location>
        <begin position="410"/>
        <end position="432"/>
    </location>
</feature>
<evidence type="ECO:0000256" key="4">
    <source>
        <dbReference type="ARBA" id="ARBA00022989"/>
    </source>
</evidence>
<protein>
    <recommendedName>
        <fullName evidence="12">V-type proton ATPase subunit S1</fullName>
    </recommendedName>
</protein>
<feature type="signal peptide" evidence="7">
    <location>
        <begin position="1"/>
        <end position="16"/>
    </location>
</feature>
<dbReference type="InterPro" id="IPR008388">
    <property type="entry name" value="Ac45_acc_su"/>
</dbReference>